<name>A0ABY5TVB1_9BACT</name>
<dbReference type="EMBL" id="CP103423">
    <property type="protein sequence ID" value="UWD34582.1"/>
    <property type="molecule type" value="Genomic_DNA"/>
</dbReference>
<feature type="transmembrane region" description="Helical" evidence="8">
    <location>
        <begin position="235"/>
        <end position="255"/>
    </location>
</feature>
<feature type="transmembrane region" description="Helical" evidence="8">
    <location>
        <begin position="276"/>
        <end position="301"/>
    </location>
</feature>
<dbReference type="PANTHER" id="PTHR32024">
    <property type="entry name" value="TRK SYSTEM POTASSIUM UPTAKE PROTEIN TRKG-RELATED"/>
    <property type="match status" value="1"/>
</dbReference>
<accession>A0ABY5TVB1</accession>
<feature type="transmembrane region" description="Helical" evidence="8">
    <location>
        <begin position="421"/>
        <end position="442"/>
    </location>
</feature>
<evidence type="ECO:0000256" key="1">
    <source>
        <dbReference type="ARBA" id="ARBA00004651"/>
    </source>
</evidence>
<keyword evidence="2" id="KW-0813">Transport</keyword>
<evidence type="ECO:0000256" key="7">
    <source>
        <dbReference type="ARBA" id="ARBA00023136"/>
    </source>
</evidence>
<organism evidence="9 10">
    <name type="scientific">Mesomycoplasma molare</name>
    <dbReference type="NCBI Taxonomy" id="171288"/>
    <lineage>
        <taxon>Bacteria</taxon>
        <taxon>Bacillati</taxon>
        <taxon>Mycoplasmatota</taxon>
        <taxon>Mycoplasmoidales</taxon>
        <taxon>Metamycoplasmataceae</taxon>
        <taxon>Mesomycoplasma</taxon>
    </lineage>
</organism>
<dbReference type="PANTHER" id="PTHR32024:SF1">
    <property type="entry name" value="KTR SYSTEM POTASSIUM UPTAKE PROTEIN B"/>
    <property type="match status" value="1"/>
</dbReference>
<dbReference type="InterPro" id="IPR003445">
    <property type="entry name" value="Cat_transpt"/>
</dbReference>
<evidence type="ECO:0000313" key="10">
    <source>
        <dbReference type="Proteomes" id="UP001058364"/>
    </source>
</evidence>
<keyword evidence="3" id="KW-1003">Cell membrane</keyword>
<protein>
    <submittedName>
        <fullName evidence="9">Cation transporter</fullName>
    </submittedName>
</protein>
<sequence>MKKNNNWKFLRRKRKFNKFKLKNVYISIVHFVSRFNRKIGKIRYLFLTYIFITIIGSLLLYWDISQVNPGDISYIDALFTSASAFSDTGLVVKNTYEQWTIFGQMIIAILILIGGIGIFAIKVYILNYIFGVKLGIFARDVLLLERSSHNIGDIRRVIIVSITIMFSILIVSSFILFFLFYYSEGNFIPNNNINNPKYDFNLSLRFAIFHSITALNNAGFDMIGKNSLAPYYGNYFLQIWLLFLFMLGGIGYPVIYDIYRFITSFFTSKRRSKYRFTLFSKISLVTYFSVAIVGLALLLTFELTSKDQRTFWNLSFSDPLYWGNGINIGYSYGSNFDKIFALFFTSFSTRSAGFATFDLYNLSDPSLIILSVLMFIGAAPSSTGGGIRSTTLAIILLNLISRMRGKNSTHLFKRKIKDETVNQSSIVLIISFILTFLAVLVLTTSFSTFGGKIAWDGATELNKGLGRTYGITNVLFEVTSAFGTTGLSTGITSSLNTLSKISLIFIMFIGQLGISSTILIWGSHNHKFTKFEYIEEDVTIG</sequence>
<feature type="transmembrane region" description="Helical" evidence="8">
    <location>
        <begin position="501"/>
        <end position="521"/>
    </location>
</feature>
<keyword evidence="4 8" id="KW-0812">Transmembrane</keyword>
<gene>
    <name evidence="9" type="ORF">NX772_02005</name>
</gene>
<evidence type="ECO:0000256" key="5">
    <source>
        <dbReference type="ARBA" id="ARBA00022989"/>
    </source>
</evidence>
<feature type="transmembrane region" description="Helical" evidence="8">
    <location>
        <begin position="44"/>
        <end position="62"/>
    </location>
</feature>
<keyword evidence="5 8" id="KW-1133">Transmembrane helix</keyword>
<evidence type="ECO:0000256" key="3">
    <source>
        <dbReference type="ARBA" id="ARBA00022475"/>
    </source>
</evidence>
<feature type="transmembrane region" description="Helical" evidence="8">
    <location>
        <begin position="367"/>
        <end position="400"/>
    </location>
</feature>
<evidence type="ECO:0000256" key="4">
    <source>
        <dbReference type="ARBA" id="ARBA00022692"/>
    </source>
</evidence>
<dbReference type="RefSeq" id="WP_051542155.1">
    <property type="nucleotide sequence ID" value="NZ_CP103423.1"/>
</dbReference>
<feature type="transmembrane region" description="Helical" evidence="8">
    <location>
        <begin position="99"/>
        <end position="119"/>
    </location>
</feature>
<proteinExistence type="predicted"/>
<evidence type="ECO:0000256" key="6">
    <source>
        <dbReference type="ARBA" id="ARBA00023065"/>
    </source>
</evidence>
<dbReference type="Proteomes" id="UP001058364">
    <property type="component" value="Chromosome"/>
</dbReference>
<evidence type="ECO:0000313" key="9">
    <source>
        <dbReference type="EMBL" id="UWD34582.1"/>
    </source>
</evidence>
<evidence type="ECO:0000256" key="8">
    <source>
        <dbReference type="SAM" id="Phobius"/>
    </source>
</evidence>
<keyword evidence="7 8" id="KW-0472">Membrane</keyword>
<feature type="transmembrane region" description="Helical" evidence="8">
    <location>
        <begin position="157"/>
        <end position="182"/>
    </location>
</feature>
<keyword evidence="10" id="KW-1185">Reference proteome</keyword>
<reference evidence="9" key="1">
    <citation type="submission" date="2022-08" db="EMBL/GenBank/DDBJ databases">
        <title>Complete genome sequence of Mycoplasma molare type strain H 542.</title>
        <authorList>
            <person name="Spergser J."/>
        </authorList>
    </citation>
    <scope>NUCLEOTIDE SEQUENCE</scope>
    <source>
        <strain evidence="9">H 542</strain>
    </source>
</reference>
<dbReference type="Pfam" id="PF02386">
    <property type="entry name" value="TrkH"/>
    <property type="match status" value="1"/>
</dbReference>
<comment type="subcellular location">
    <subcellularLocation>
        <location evidence="1">Cell membrane</location>
        <topology evidence="1">Multi-pass membrane protein</topology>
    </subcellularLocation>
</comment>
<keyword evidence="6" id="KW-0406">Ion transport</keyword>
<evidence type="ECO:0000256" key="2">
    <source>
        <dbReference type="ARBA" id="ARBA00022448"/>
    </source>
</evidence>